<accession>A0A562SRN5</accession>
<dbReference type="Gene3D" id="3.20.20.370">
    <property type="entry name" value="Glycoside hydrolase/deacetylase"/>
    <property type="match status" value="1"/>
</dbReference>
<dbReference type="RefSeq" id="WP_144885613.1">
    <property type="nucleotide sequence ID" value="NZ_VLLE01000003.1"/>
</dbReference>
<feature type="domain" description="NodB homology" evidence="1">
    <location>
        <begin position="68"/>
        <end position="276"/>
    </location>
</feature>
<dbReference type="PANTHER" id="PTHR10587">
    <property type="entry name" value="GLYCOSYL TRANSFERASE-RELATED"/>
    <property type="match status" value="1"/>
</dbReference>
<dbReference type="Pfam" id="PF01522">
    <property type="entry name" value="Polysacc_deac_1"/>
    <property type="match status" value="1"/>
</dbReference>
<proteinExistence type="predicted"/>
<protein>
    <submittedName>
        <fullName evidence="2">Polysaccharide deacetylase</fullName>
    </submittedName>
</protein>
<dbReference type="PROSITE" id="PS51677">
    <property type="entry name" value="NODB"/>
    <property type="match status" value="1"/>
</dbReference>
<dbReference type="InterPro" id="IPR002509">
    <property type="entry name" value="NODB_dom"/>
</dbReference>
<evidence type="ECO:0000259" key="1">
    <source>
        <dbReference type="PROSITE" id="PS51677"/>
    </source>
</evidence>
<organism evidence="2 3">
    <name type="scientific">Lacibacter cauensis</name>
    <dbReference type="NCBI Taxonomy" id="510947"/>
    <lineage>
        <taxon>Bacteria</taxon>
        <taxon>Pseudomonadati</taxon>
        <taxon>Bacteroidota</taxon>
        <taxon>Chitinophagia</taxon>
        <taxon>Chitinophagales</taxon>
        <taxon>Chitinophagaceae</taxon>
        <taxon>Lacibacter</taxon>
    </lineage>
</organism>
<sequence length="285" mass="32473">MNQNVSSSADDEGEPVNATRYLPHLLLLLLFSSCSYNKVNTELVNIVLPVAESKPVTAKPAPPPKKKKKLYITFDDGPNKGTRNVLQVLNEEQIPVSFFVVGEHVYGSREQQATWDSLHHNAWVEICNHSYTHAHNKFAKFYSNDTAVVADFERTQDSLQLNNRIVRTPGRNMWRTSTINASDIAKSKAAADSLYSNGFVVMGWDLEWHYNDSMKLKQTSDELILQVDSMLLHNKTKTPDHIVLLTHDQTFVDSLSTASLRKFIQQMKTKQEYELEFISRYPGLK</sequence>
<dbReference type="OrthoDB" id="9812065at2"/>
<name>A0A562SRN5_9BACT</name>
<dbReference type="GO" id="GO:0005975">
    <property type="term" value="P:carbohydrate metabolic process"/>
    <property type="evidence" value="ECO:0007669"/>
    <property type="project" value="InterPro"/>
</dbReference>
<dbReference type="EMBL" id="VLLE01000003">
    <property type="protein sequence ID" value="TWI83450.1"/>
    <property type="molecule type" value="Genomic_DNA"/>
</dbReference>
<dbReference type="GO" id="GO:0016810">
    <property type="term" value="F:hydrolase activity, acting on carbon-nitrogen (but not peptide) bonds"/>
    <property type="evidence" value="ECO:0007669"/>
    <property type="project" value="InterPro"/>
</dbReference>
<comment type="caution">
    <text evidence="2">The sequence shown here is derived from an EMBL/GenBank/DDBJ whole genome shotgun (WGS) entry which is preliminary data.</text>
</comment>
<dbReference type="PANTHER" id="PTHR10587:SF125">
    <property type="entry name" value="POLYSACCHARIDE DEACETYLASE YHEN-RELATED"/>
    <property type="match status" value="1"/>
</dbReference>
<dbReference type="AlphaFoldDB" id="A0A562SRN5"/>
<dbReference type="InterPro" id="IPR050248">
    <property type="entry name" value="Polysacc_deacetylase_ArnD"/>
</dbReference>
<evidence type="ECO:0000313" key="3">
    <source>
        <dbReference type="Proteomes" id="UP000316167"/>
    </source>
</evidence>
<dbReference type="InterPro" id="IPR011330">
    <property type="entry name" value="Glyco_hydro/deAcase_b/a-brl"/>
</dbReference>
<reference evidence="2 3" key="1">
    <citation type="journal article" date="2015" name="Stand. Genomic Sci.">
        <title>Genomic Encyclopedia of Bacterial and Archaeal Type Strains, Phase III: the genomes of soil and plant-associated and newly described type strains.</title>
        <authorList>
            <person name="Whitman W.B."/>
            <person name="Woyke T."/>
            <person name="Klenk H.P."/>
            <person name="Zhou Y."/>
            <person name="Lilburn T.G."/>
            <person name="Beck B.J."/>
            <person name="De Vos P."/>
            <person name="Vandamme P."/>
            <person name="Eisen J.A."/>
            <person name="Garrity G."/>
            <person name="Hugenholtz P."/>
            <person name="Kyrpides N.C."/>
        </authorList>
    </citation>
    <scope>NUCLEOTIDE SEQUENCE [LARGE SCALE GENOMIC DNA]</scope>
    <source>
        <strain evidence="2 3">CGMCC 1.7271</strain>
    </source>
</reference>
<keyword evidence="3" id="KW-1185">Reference proteome</keyword>
<dbReference type="Proteomes" id="UP000316167">
    <property type="component" value="Unassembled WGS sequence"/>
</dbReference>
<dbReference type="SUPFAM" id="SSF88713">
    <property type="entry name" value="Glycoside hydrolase/deacetylase"/>
    <property type="match status" value="1"/>
</dbReference>
<gene>
    <name evidence="2" type="ORF">IQ13_1562</name>
</gene>
<evidence type="ECO:0000313" key="2">
    <source>
        <dbReference type="EMBL" id="TWI83450.1"/>
    </source>
</evidence>